<accession>A0A9N9K4C3</accession>
<dbReference type="AlphaFoldDB" id="A0A9N9K4C3"/>
<dbReference type="EMBL" id="CAJVPY010047336">
    <property type="protein sequence ID" value="CAG8811249.1"/>
    <property type="molecule type" value="Genomic_DNA"/>
</dbReference>
<comment type="caution">
    <text evidence="1">The sequence shown here is derived from an EMBL/GenBank/DDBJ whole genome shotgun (WGS) entry which is preliminary data.</text>
</comment>
<dbReference type="Proteomes" id="UP000789405">
    <property type="component" value="Unassembled WGS sequence"/>
</dbReference>
<keyword evidence="2" id="KW-1185">Reference proteome</keyword>
<name>A0A9N9K4C3_9GLOM</name>
<evidence type="ECO:0000313" key="1">
    <source>
        <dbReference type="EMBL" id="CAG8811249.1"/>
    </source>
</evidence>
<feature type="non-terminal residue" evidence="1">
    <location>
        <position position="42"/>
    </location>
</feature>
<proteinExistence type="predicted"/>
<organism evidence="1 2">
    <name type="scientific">Dentiscutata erythropus</name>
    <dbReference type="NCBI Taxonomy" id="1348616"/>
    <lineage>
        <taxon>Eukaryota</taxon>
        <taxon>Fungi</taxon>
        <taxon>Fungi incertae sedis</taxon>
        <taxon>Mucoromycota</taxon>
        <taxon>Glomeromycotina</taxon>
        <taxon>Glomeromycetes</taxon>
        <taxon>Diversisporales</taxon>
        <taxon>Gigasporaceae</taxon>
        <taxon>Dentiscutata</taxon>
    </lineage>
</organism>
<sequence length="42" mass="5204">YTLKWNKKKIHVPTTYEYNQPLSVQPTIMDEKELEQFEQEYL</sequence>
<gene>
    <name evidence="1" type="ORF">DERYTH_LOCUS25433</name>
</gene>
<reference evidence="1" key="1">
    <citation type="submission" date="2021-06" db="EMBL/GenBank/DDBJ databases">
        <authorList>
            <person name="Kallberg Y."/>
            <person name="Tangrot J."/>
            <person name="Rosling A."/>
        </authorList>
    </citation>
    <scope>NUCLEOTIDE SEQUENCE</scope>
    <source>
        <strain evidence="1">MA453B</strain>
    </source>
</reference>
<evidence type="ECO:0000313" key="2">
    <source>
        <dbReference type="Proteomes" id="UP000789405"/>
    </source>
</evidence>
<feature type="non-terminal residue" evidence="1">
    <location>
        <position position="1"/>
    </location>
</feature>
<protein>
    <submittedName>
        <fullName evidence="1">5918_t:CDS:1</fullName>
    </submittedName>
</protein>